<dbReference type="Proteomes" id="UP000601361">
    <property type="component" value="Unassembled WGS sequence"/>
</dbReference>
<feature type="compositionally biased region" description="Polar residues" evidence="1">
    <location>
        <begin position="22"/>
        <end position="40"/>
    </location>
</feature>
<evidence type="ECO:0000256" key="1">
    <source>
        <dbReference type="SAM" id="MobiDB-lite"/>
    </source>
</evidence>
<evidence type="ECO:0000313" key="3">
    <source>
        <dbReference type="EMBL" id="GGG56695.1"/>
    </source>
</evidence>
<organism evidence="3 4">
    <name type="scientific">Hymenobacter glacieicola</name>
    <dbReference type="NCBI Taxonomy" id="1562124"/>
    <lineage>
        <taxon>Bacteria</taxon>
        <taxon>Pseudomonadati</taxon>
        <taxon>Bacteroidota</taxon>
        <taxon>Cytophagia</taxon>
        <taxon>Cytophagales</taxon>
        <taxon>Hymenobacteraceae</taxon>
        <taxon>Hymenobacter</taxon>
    </lineage>
</organism>
<dbReference type="PROSITE" id="PS51257">
    <property type="entry name" value="PROKAR_LIPOPROTEIN"/>
    <property type="match status" value="1"/>
</dbReference>
<evidence type="ECO:0000313" key="4">
    <source>
        <dbReference type="Proteomes" id="UP000601361"/>
    </source>
</evidence>
<keyword evidence="4" id="KW-1185">Reference proteome</keyword>
<keyword evidence="2" id="KW-0732">Signal</keyword>
<protein>
    <recommendedName>
        <fullName evidence="5">Lipoprotein</fullName>
    </recommendedName>
</protein>
<feature type="chain" id="PRO_5045275913" description="Lipoprotein" evidence="2">
    <location>
        <begin position="19"/>
        <end position="106"/>
    </location>
</feature>
<name>A0ABQ1X2I6_9BACT</name>
<sequence>MKRIFPLFFAAGLLSSLASCDYSNTPGKDPQTTQDFSTYQKARPAETMRDSVSNGDEAYTPIGTGSAEDQKKSTDAALEGQPNNANSPVGDMPSDNTEVKSTTREQ</sequence>
<evidence type="ECO:0000256" key="2">
    <source>
        <dbReference type="SAM" id="SignalP"/>
    </source>
</evidence>
<dbReference type="RefSeq" id="WP_188559258.1">
    <property type="nucleotide sequence ID" value="NZ_BMGS01000010.1"/>
</dbReference>
<feature type="signal peptide" evidence="2">
    <location>
        <begin position="1"/>
        <end position="18"/>
    </location>
</feature>
<accession>A0ABQ1X2I6</accession>
<feature type="region of interest" description="Disordered" evidence="1">
    <location>
        <begin position="22"/>
        <end position="106"/>
    </location>
</feature>
<feature type="compositionally biased region" description="Basic and acidic residues" evidence="1">
    <location>
        <begin position="97"/>
        <end position="106"/>
    </location>
</feature>
<proteinExistence type="predicted"/>
<reference evidence="4" key="1">
    <citation type="journal article" date="2019" name="Int. J. Syst. Evol. Microbiol.">
        <title>The Global Catalogue of Microorganisms (GCM) 10K type strain sequencing project: providing services to taxonomists for standard genome sequencing and annotation.</title>
        <authorList>
            <consortium name="The Broad Institute Genomics Platform"/>
            <consortium name="The Broad Institute Genome Sequencing Center for Infectious Disease"/>
            <person name="Wu L."/>
            <person name="Ma J."/>
        </authorList>
    </citation>
    <scope>NUCLEOTIDE SEQUENCE [LARGE SCALE GENOMIC DNA]</scope>
    <source>
        <strain evidence="4">CGMCC 1.12990</strain>
    </source>
</reference>
<comment type="caution">
    <text evidence="3">The sequence shown here is derived from an EMBL/GenBank/DDBJ whole genome shotgun (WGS) entry which is preliminary data.</text>
</comment>
<dbReference type="EMBL" id="BMGS01000010">
    <property type="protein sequence ID" value="GGG56695.1"/>
    <property type="molecule type" value="Genomic_DNA"/>
</dbReference>
<evidence type="ECO:0008006" key="5">
    <source>
        <dbReference type="Google" id="ProtNLM"/>
    </source>
</evidence>
<gene>
    <name evidence="3" type="ORF">GCM10011378_36060</name>
</gene>